<protein>
    <submittedName>
        <fullName evidence="1">Uncharacterized protein</fullName>
    </submittedName>
</protein>
<reference evidence="1 2" key="1">
    <citation type="journal article" date="2022" name="bioRxiv">
        <title>Genomics of Preaxostyla Flagellates Illuminates Evolutionary Transitions and the Path Towards Mitochondrial Loss.</title>
        <authorList>
            <person name="Novak L.V.F."/>
            <person name="Treitli S.C."/>
            <person name="Pyrih J."/>
            <person name="Halakuc P."/>
            <person name="Pipaliya S.V."/>
            <person name="Vacek V."/>
            <person name="Brzon O."/>
            <person name="Soukal P."/>
            <person name="Eme L."/>
            <person name="Dacks J.B."/>
            <person name="Karnkowska A."/>
            <person name="Elias M."/>
            <person name="Hampl V."/>
        </authorList>
    </citation>
    <scope>NUCLEOTIDE SEQUENCE [LARGE SCALE GENOMIC DNA]</scope>
    <source>
        <strain evidence="1">NAU3</strain>
        <tissue evidence="1">Gut</tissue>
    </source>
</reference>
<gene>
    <name evidence="1" type="ORF">BLNAU_15420</name>
</gene>
<proteinExistence type="predicted"/>
<name>A0ABQ9XD99_9EUKA</name>
<sequence>MSIKLGLIGGSLGVVDDDRCMAEARLGDETLRGRNDGDAVLEPGIGRIVVCVILWEYSGGFSAELKEVELWKVVIPEVVLTMWLRVDVTELKAGSESLSGPEGVGENIDL</sequence>
<dbReference type="Proteomes" id="UP001281761">
    <property type="component" value="Unassembled WGS sequence"/>
</dbReference>
<evidence type="ECO:0000313" key="2">
    <source>
        <dbReference type="Proteomes" id="UP001281761"/>
    </source>
</evidence>
<dbReference type="EMBL" id="JARBJD010000152">
    <property type="protein sequence ID" value="KAK2949669.1"/>
    <property type="molecule type" value="Genomic_DNA"/>
</dbReference>
<organism evidence="1 2">
    <name type="scientific">Blattamonas nauphoetae</name>
    <dbReference type="NCBI Taxonomy" id="2049346"/>
    <lineage>
        <taxon>Eukaryota</taxon>
        <taxon>Metamonada</taxon>
        <taxon>Preaxostyla</taxon>
        <taxon>Oxymonadida</taxon>
        <taxon>Blattamonas</taxon>
    </lineage>
</organism>
<keyword evidence="2" id="KW-1185">Reference proteome</keyword>
<comment type="caution">
    <text evidence="1">The sequence shown here is derived from an EMBL/GenBank/DDBJ whole genome shotgun (WGS) entry which is preliminary data.</text>
</comment>
<evidence type="ECO:0000313" key="1">
    <source>
        <dbReference type="EMBL" id="KAK2949669.1"/>
    </source>
</evidence>
<accession>A0ABQ9XD99</accession>